<evidence type="ECO:0000313" key="2">
    <source>
        <dbReference type="EMBL" id="RIB30822.1"/>
    </source>
</evidence>
<name>A0A397W9L3_9GLOM</name>
<gene>
    <name evidence="2" type="ORF">C2G38_2151589</name>
</gene>
<evidence type="ECO:0000256" key="1">
    <source>
        <dbReference type="SAM" id="MobiDB-lite"/>
    </source>
</evidence>
<organism evidence="2 3">
    <name type="scientific">Gigaspora rosea</name>
    <dbReference type="NCBI Taxonomy" id="44941"/>
    <lineage>
        <taxon>Eukaryota</taxon>
        <taxon>Fungi</taxon>
        <taxon>Fungi incertae sedis</taxon>
        <taxon>Mucoromycota</taxon>
        <taxon>Glomeromycotina</taxon>
        <taxon>Glomeromycetes</taxon>
        <taxon>Diversisporales</taxon>
        <taxon>Gigasporaceae</taxon>
        <taxon>Gigaspora</taxon>
    </lineage>
</organism>
<feature type="region of interest" description="Disordered" evidence="1">
    <location>
        <begin position="51"/>
        <end position="78"/>
    </location>
</feature>
<accession>A0A397W9L3</accession>
<dbReference type="AlphaFoldDB" id="A0A397W9L3"/>
<reference evidence="2 3" key="1">
    <citation type="submission" date="2018-06" db="EMBL/GenBank/DDBJ databases">
        <title>Comparative genomics reveals the genomic features of Rhizophagus irregularis, R. cerebriforme, R. diaphanum and Gigaspora rosea, and their symbiotic lifestyle signature.</title>
        <authorList>
            <person name="Morin E."/>
            <person name="San Clemente H."/>
            <person name="Chen E.C.H."/>
            <person name="De La Providencia I."/>
            <person name="Hainaut M."/>
            <person name="Kuo A."/>
            <person name="Kohler A."/>
            <person name="Murat C."/>
            <person name="Tang N."/>
            <person name="Roy S."/>
            <person name="Loubradou J."/>
            <person name="Henrissat B."/>
            <person name="Grigoriev I.V."/>
            <person name="Corradi N."/>
            <person name="Roux C."/>
            <person name="Martin F.M."/>
        </authorList>
    </citation>
    <scope>NUCLEOTIDE SEQUENCE [LARGE SCALE GENOMIC DNA]</scope>
    <source>
        <strain evidence="2 3">DAOM 194757</strain>
    </source>
</reference>
<sequence>MWTSIRSKKPGPFAQLNLQNSVISLFFSNKTYVYSCLGLNLLTETQEDVLANDSNNDGEEIYSDSNNENNKNDKEINH</sequence>
<keyword evidence="3" id="KW-1185">Reference proteome</keyword>
<evidence type="ECO:0000313" key="3">
    <source>
        <dbReference type="Proteomes" id="UP000266673"/>
    </source>
</evidence>
<protein>
    <submittedName>
        <fullName evidence="2">Uncharacterized protein</fullName>
    </submittedName>
</protein>
<dbReference type="EMBL" id="QKWP01000004">
    <property type="protein sequence ID" value="RIB30822.1"/>
    <property type="molecule type" value="Genomic_DNA"/>
</dbReference>
<dbReference type="Proteomes" id="UP000266673">
    <property type="component" value="Unassembled WGS sequence"/>
</dbReference>
<comment type="caution">
    <text evidence="2">The sequence shown here is derived from an EMBL/GenBank/DDBJ whole genome shotgun (WGS) entry which is preliminary data.</text>
</comment>
<proteinExistence type="predicted"/>